<dbReference type="GO" id="GO:0004252">
    <property type="term" value="F:serine-type endopeptidase activity"/>
    <property type="evidence" value="ECO:0007669"/>
    <property type="project" value="UniProtKB-UniRule"/>
</dbReference>
<evidence type="ECO:0000256" key="4">
    <source>
        <dbReference type="ARBA" id="ARBA00022825"/>
    </source>
</evidence>
<dbReference type="PRINTS" id="PR00723">
    <property type="entry name" value="SUBTILISIN"/>
</dbReference>
<dbReference type="OrthoDB" id="9798386at2"/>
<dbReference type="STRING" id="760192.Halhy_5744"/>
<dbReference type="InterPro" id="IPR000209">
    <property type="entry name" value="Peptidase_S8/S53_dom"/>
</dbReference>
<protein>
    <submittedName>
        <fullName evidence="9">Peptidase S8 and S53 subtilisin kexin sedolisin</fullName>
    </submittedName>
</protein>
<dbReference type="RefSeq" id="WP_013768096.1">
    <property type="nucleotide sequence ID" value="NC_015510.1"/>
</dbReference>
<keyword evidence="7" id="KW-0732">Signal</keyword>
<proteinExistence type="inferred from homology"/>
<feature type="active site" description="Charge relay system" evidence="5">
    <location>
        <position position="455"/>
    </location>
</feature>
<dbReference type="InterPro" id="IPR023827">
    <property type="entry name" value="Peptidase_S8_Asp-AS"/>
</dbReference>
<dbReference type="GO" id="GO:0006508">
    <property type="term" value="P:proteolysis"/>
    <property type="evidence" value="ECO:0007669"/>
    <property type="project" value="UniProtKB-KW"/>
</dbReference>
<keyword evidence="2 5" id="KW-0645">Protease</keyword>
<dbReference type="PROSITE" id="PS00137">
    <property type="entry name" value="SUBTILASE_HIS"/>
    <property type="match status" value="1"/>
</dbReference>
<dbReference type="AlphaFoldDB" id="F4KWW7"/>
<evidence type="ECO:0000256" key="5">
    <source>
        <dbReference type="PROSITE-ProRule" id="PRU01240"/>
    </source>
</evidence>
<dbReference type="EMBL" id="CP002691">
    <property type="protein sequence ID" value="AEE53567.1"/>
    <property type="molecule type" value="Genomic_DNA"/>
</dbReference>
<feature type="chain" id="PRO_5003310343" evidence="7">
    <location>
        <begin position="23"/>
        <end position="555"/>
    </location>
</feature>
<dbReference type="InterPro" id="IPR022398">
    <property type="entry name" value="Peptidase_S8_His-AS"/>
</dbReference>
<organism evidence="9 10">
    <name type="scientific">Haliscomenobacter hydrossis (strain ATCC 27775 / DSM 1100 / LMG 10767 / O)</name>
    <dbReference type="NCBI Taxonomy" id="760192"/>
    <lineage>
        <taxon>Bacteria</taxon>
        <taxon>Pseudomonadati</taxon>
        <taxon>Bacteroidota</taxon>
        <taxon>Saprospiria</taxon>
        <taxon>Saprospirales</taxon>
        <taxon>Haliscomenobacteraceae</taxon>
        <taxon>Haliscomenobacter</taxon>
    </lineage>
</organism>
<dbReference type="PANTHER" id="PTHR43399:SF4">
    <property type="entry name" value="CELL WALL-ASSOCIATED PROTEASE"/>
    <property type="match status" value="1"/>
</dbReference>
<evidence type="ECO:0000256" key="3">
    <source>
        <dbReference type="ARBA" id="ARBA00022801"/>
    </source>
</evidence>
<dbReference type="PROSITE" id="PS00138">
    <property type="entry name" value="SUBTILASE_SER"/>
    <property type="match status" value="1"/>
</dbReference>
<feature type="domain" description="Peptidase S8/S53" evidence="8">
    <location>
        <begin position="56"/>
        <end position="491"/>
    </location>
</feature>
<sequence>MNRKFCTIVTLVAVMAASSLLAQTPQNWFHLDPSKDGVPGLSTESIYKRLPKGKKGKTVIVAVLDSGVDYKHEDLKDVMWVNEDEIPGNGIDDDKNGYIDDIHGWSFLGNAKGENVAHDNLEVTRLYATLKKKFEGKDPAGLSKTEKAEYAKYEEYKKEVENGRKSAEGNLAQFAPIKELYDQLVKALGTDNPSLNDLKAFKTSDQRLKRVSQIFIQGIEAGETFKSIATQIIEPYDHYYGQVNYNFNPDYDSRSIVGDNYADINQRNYGNNDVKGPDSKHGTHVAGIIGAKRGNNIGMDGVADNVRIMSVRTVPDGDERDKDVANAIRYAVDNGAAVINMSFGKGYSPGKAAVDAAVKYAMEKDVLLIHAAGNDGKNLDLTNNFPNDHFQKKGKPGKKTATNWIEVGALNPEIGENMAAEFSNYNPEYVDVFAPGAEIYATTPENTYENLQGTSMAAPMVAGVAAVIRSYFPDLTADQVKEVLVASSIKQNRKVIKPGTEDEKVDFSTLSKSGGIVNVEKAVELAAKTVGKKKGAGVQRILTAGDLAPAAKALP</sequence>
<keyword evidence="3 5" id="KW-0378">Hydrolase</keyword>
<dbReference type="eggNOG" id="COG1404">
    <property type="taxonomic scope" value="Bacteria"/>
</dbReference>
<dbReference type="HOGENOM" id="CLU_022359_0_0_10"/>
<dbReference type="SUPFAM" id="SSF52743">
    <property type="entry name" value="Subtilisin-like"/>
    <property type="match status" value="1"/>
</dbReference>
<dbReference type="Proteomes" id="UP000008461">
    <property type="component" value="Chromosome"/>
</dbReference>
<dbReference type="Pfam" id="PF00082">
    <property type="entry name" value="Peptidase_S8"/>
    <property type="match status" value="1"/>
</dbReference>
<dbReference type="InterPro" id="IPR015500">
    <property type="entry name" value="Peptidase_S8_subtilisin-rel"/>
</dbReference>
<feature type="active site" description="Charge relay system" evidence="5">
    <location>
        <position position="281"/>
    </location>
</feature>
<dbReference type="PROSITE" id="PS00136">
    <property type="entry name" value="SUBTILASE_ASP"/>
    <property type="match status" value="1"/>
</dbReference>
<evidence type="ECO:0000256" key="1">
    <source>
        <dbReference type="ARBA" id="ARBA00011073"/>
    </source>
</evidence>
<evidence type="ECO:0000313" key="10">
    <source>
        <dbReference type="Proteomes" id="UP000008461"/>
    </source>
</evidence>
<dbReference type="InterPro" id="IPR051048">
    <property type="entry name" value="Peptidase_S8/S53_subtilisin"/>
</dbReference>
<keyword evidence="10" id="KW-1185">Reference proteome</keyword>
<dbReference type="KEGG" id="hhy:Halhy_5744"/>
<dbReference type="PROSITE" id="PS51892">
    <property type="entry name" value="SUBTILASE"/>
    <property type="match status" value="1"/>
</dbReference>
<gene>
    <name evidence="9" type="ordered locus">Halhy_5744</name>
</gene>
<dbReference type="Gene3D" id="3.40.50.200">
    <property type="entry name" value="Peptidase S8/S53 domain"/>
    <property type="match status" value="2"/>
</dbReference>
<accession>F4KWW7</accession>
<comment type="similarity">
    <text evidence="1 5 6">Belongs to the peptidase S8 family.</text>
</comment>
<reference evidence="9 10" key="1">
    <citation type="journal article" date="2011" name="Stand. Genomic Sci.">
        <title>Complete genome sequence of Haliscomenobacter hydrossis type strain (O).</title>
        <authorList>
            <consortium name="US DOE Joint Genome Institute (JGI-PGF)"/>
            <person name="Daligault H."/>
            <person name="Lapidus A."/>
            <person name="Zeytun A."/>
            <person name="Nolan M."/>
            <person name="Lucas S."/>
            <person name="Del Rio T.G."/>
            <person name="Tice H."/>
            <person name="Cheng J.F."/>
            <person name="Tapia R."/>
            <person name="Han C."/>
            <person name="Goodwin L."/>
            <person name="Pitluck S."/>
            <person name="Liolios K."/>
            <person name="Pagani I."/>
            <person name="Ivanova N."/>
            <person name="Huntemann M."/>
            <person name="Mavromatis K."/>
            <person name="Mikhailova N."/>
            <person name="Pati A."/>
            <person name="Chen A."/>
            <person name="Palaniappan K."/>
            <person name="Land M."/>
            <person name="Hauser L."/>
            <person name="Brambilla E.M."/>
            <person name="Rohde M."/>
            <person name="Verbarg S."/>
            <person name="Goker M."/>
            <person name="Bristow J."/>
            <person name="Eisen J.A."/>
            <person name="Markowitz V."/>
            <person name="Hugenholtz P."/>
            <person name="Kyrpides N.C."/>
            <person name="Klenk H.P."/>
            <person name="Woyke T."/>
        </authorList>
    </citation>
    <scope>NUCLEOTIDE SEQUENCE [LARGE SCALE GENOMIC DNA]</scope>
    <source>
        <strain evidence="10">ATCC 27775 / DSM 1100 / LMG 10767 / O</strain>
    </source>
</reference>
<keyword evidence="4 5" id="KW-0720">Serine protease</keyword>
<evidence type="ECO:0000256" key="6">
    <source>
        <dbReference type="RuleBase" id="RU003355"/>
    </source>
</evidence>
<feature type="signal peptide" evidence="7">
    <location>
        <begin position="1"/>
        <end position="22"/>
    </location>
</feature>
<dbReference type="InterPro" id="IPR034080">
    <property type="entry name" value="Protease_P7-like_dom"/>
</dbReference>
<evidence type="ECO:0000313" key="9">
    <source>
        <dbReference type="EMBL" id="AEE53567.1"/>
    </source>
</evidence>
<evidence type="ECO:0000259" key="8">
    <source>
        <dbReference type="Pfam" id="PF00082"/>
    </source>
</evidence>
<dbReference type="InterPro" id="IPR023828">
    <property type="entry name" value="Peptidase_S8_Ser-AS"/>
</dbReference>
<dbReference type="CDD" id="cd07483">
    <property type="entry name" value="Peptidases_S8_Subtilisin_Novo-like"/>
    <property type="match status" value="1"/>
</dbReference>
<evidence type="ECO:0000256" key="2">
    <source>
        <dbReference type="ARBA" id="ARBA00022670"/>
    </source>
</evidence>
<reference key="2">
    <citation type="submission" date="2011-04" db="EMBL/GenBank/DDBJ databases">
        <title>Complete sequence of chromosome of Haliscomenobacter hydrossis DSM 1100.</title>
        <authorList>
            <consortium name="US DOE Joint Genome Institute (JGI-PGF)"/>
            <person name="Lucas S."/>
            <person name="Han J."/>
            <person name="Lapidus A."/>
            <person name="Bruce D."/>
            <person name="Goodwin L."/>
            <person name="Pitluck S."/>
            <person name="Peters L."/>
            <person name="Kyrpides N."/>
            <person name="Mavromatis K."/>
            <person name="Ivanova N."/>
            <person name="Ovchinnikova G."/>
            <person name="Pagani I."/>
            <person name="Daligault H."/>
            <person name="Detter J.C."/>
            <person name="Han C."/>
            <person name="Land M."/>
            <person name="Hauser L."/>
            <person name="Markowitz V."/>
            <person name="Cheng J.-F."/>
            <person name="Hugenholtz P."/>
            <person name="Woyke T."/>
            <person name="Wu D."/>
            <person name="Verbarg S."/>
            <person name="Frueling A."/>
            <person name="Brambilla E."/>
            <person name="Klenk H.-P."/>
            <person name="Eisen J.A."/>
        </authorList>
    </citation>
    <scope>NUCLEOTIDE SEQUENCE</scope>
    <source>
        <strain>DSM 1100</strain>
    </source>
</reference>
<evidence type="ECO:0000256" key="7">
    <source>
        <dbReference type="SAM" id="SignalP"/>
    </source>
</evidence>
<dbReference type="PANTHER" id="PTHR43399">
    <property type="entry name" value="SUBTILISIN-RELATED"/>
    <property type="match status" value="1"/>
</dbReference>
<feature type="active site" description="Charge relay system" evidence="5">
    <location>
        <position position="65"/>
    </location>
</feature>
<name>F4KWW7_HALH1</name>
<dbReference type="InterPro" id="IPR036852">
    <property type="entry name" value="Peptidase_S8/S53_dom_sf"/>
</dbReference>